<proteinExistence type="predicted"/>
<dbReference type="Proteomes" id="UP000249390">
    <property type="component" value="Unassembled WGS sequence"/>
</dbReference>
<keyword evidence="1" id="KW-0472">Membrane</keyword>
<dbReference type="EMBL" id="NQVE01000215">
    <property type="protein sequence ID" value="RAL37525.1"/>
    <property type="molecule type" value="Genomic_DNA"/>
</dbReference>
<organism evidence="2 3">
    <name type="scientific">Cuscuta australis</name>
    <dbReference type="NCBI Taxonomy" id="267555"/>
    <lineage>
        <taxon>Eukaryota</taxon>
        <taxon>Viridiplantae</taxon>
        <taxon>Streptophyta</taxon>
        <taxon>Embryophyta</taxon>
        <taxon>Tracheophyta</taxon>
        <taxon>Spermatophyta</taxon>
        <taxon>Magnoliopsida</taxon>
        <taxon>eudicotyledons</taxon>
        <taxon>Gunneridae</taxon>
        <taxon>Pentapetalae</taxon>
        <taxon>asterids</taxon>
        <taxon>lamiids</taxon>
        <taxon>Solanales</taxon>
        <taxon>Convolvulaceae</taxon>
        <taxon>Cuscuteae</taxon>
        <taxon>Cuscuta</taxon>
        <taxon>Cuscuta subgen. Grammica</taxon>
        <taxon>Cuscuta sect. Cleistogrammica</taxon>
    </lineage>
</organism>
<evidence type="ECO:0000256" key="1">
    <source>
        <dbReference type="SAM" id="Phobius"/>
    </source>
</evidence>
<name>A0A328CW27_9ASTE</name>
<gene>
    <name evidence="2" type="ORF">DM860_000219</name>
</gene>
<sequence length="168" mass="18667">MSLPEDSVASTRSTESQNLLQWSTKDTKALSTPAGTVDMADIILFSSVLLYLIWISPLEKIRKTLLYQRDDILLYGGYGLILVELERLLTQGINSKSPMLRSSFDLPNHLALQSYFFKAITSLAYDARGAEAILSHLEMIGGGDFRKAMQGVCFSRLRSRREANASSA</sequence>
<keyword evidence="3" id="KW-1185">Reference proteome</keyword>
<feature type="transmembrane region" description="Helical" evidence="1">
    <location>
        <begin position="39"/>
        <end position="58"/>
    </location>
</feature>
<comment type="caution">
    <text evidence="2">The sequence shown here is derived from an EMBL/GenBank/DDBJ whole genome shotgun (WGS) entry which is preliminary data.</text>
</comment>
<accession>A0A328CW27</accession>
<keyword evidence="1" id="KW-1133">Transmembrane helix</keyword>
<keyword evidence="1" id="KW-0812">Transmembrane</keyword>
<evidence type="ECO:0000313" key="2">
    <source>
        <dbReference type="EMBL" id="RAL37525.1"/>
    </source>
</evidence>
<evidence type="ECO:0000313" key="3">
    <source>
        <dbReference type="Proteomes" id="UP000249390"/>
    </source>
</evidence>
<protein>
    <submittedName>
        <fullName evidence="2">Uncharacterized protein</fullName>
    </submittedName>
</protein>
<reference evidence="2 3" key="1">
    <citation type="submission" date="2018-06" db="EMBL/GenBank/DDBJ databases">
        <title>The Genome of Cuscuta australis (Dodder) Provides Insight into the Evolution of Plant Parasitism.</title>
        <authorList>
            <person name="Liu H."/>
        </authorList>
    </citation>
    <scope>NUCLEOTIDE SEQUENCE [LARGE SCALE GENOMIC DNA]</scope>
    <source>
        <strain evidence="3">cv. Yunnan</strain>
        <tissue evidence="2">Vines</tissue>
    </source>
</reference>
<dbReference type="AlphaFoldDB" id="A0A328CW27"/>